<organism evidence="3 4">
    <name type="scientific">Parelaphostrongylus tenuis</name>
    <name type="common">Meningeal worm</name>
    <dbReference type="NCBI Taxonomy" id="148309"/>
    <lineage>
        <taxon>Eukaryota</taxon>
        <taxon>Metazoa</taxon>
        <taxon>Ecdysozoa</taxon>
        <taxon>Nematoda</taxon>
        <taxon>Chromadorea</taxon>
        <taxon>Rhabditida</taxon>
        <taxon>Rhabditina</taxon>
        <taxon>Rhabditomorpha</taxon>
        <taxon>Strongyloidea</taxon>
        <taxon>Metastrongylidae</taxon>
        <taxon>Parelaphostrongylus</taxon>
    </lineage>
</organism>
<protein>
    <submittedName>
        <fullName evidence="3">Uncharacterized protein</fullName>
    </submittedName>
</protein>
<gene>
    <name evidence="3" type="ORF">KIN20_000579</name>
</gene>
<sequence length="527" mass="58318">MSVAEWQRGGGGAAPMVVVVESCQTSLSKAVRNLMQLRNEIQLDFLEQCMIGDEFKVLNMLNAKIVDNTYHHPINGWTALHWAARRGHENICVLLLKSGFSKELEDINGRTPWEVCSEENLTLKDILRPPDRLMCENQTTMTENGTSVKPAENGVGNRRFSSAAAIGNDRFVPNYIRHPPFPYGKSSSLDYGTNGVTVSRSENGYYSYGRRDSLKKTRFLLVRTSFSDGKEAFKRVTLPGGASLTQLKRVVEKSVRKGEVEAIMTLPDKVLVEDDAQVAEFSDCQKIDVIYKSTTRSIEKPIDERGADFIAAAVKNDMESESEGNNADTMNSNGDGFSISMIEQPGEHEQTDSIGVVPENNWSHEDTIATTTVPDVNVSVAMSENNESHSEMEYLPNVSLRKSDDSDPGDFVKIDGADNGNSNGQSLSSSQIMTSNTLEISSPSNLEDKGKGDVRSPGIEHSDEALKESPATSADVVCWYGWMSILTWFVMPLQQQPSWAWRALVVSFTQEKSAVVEFDLIVDMVRL</sequence>
<evidence type="ECO:0000256" key="2">
    <source>
        <dbReference type="SAM" id="MobiDB-lite"/>
    </source>
</evidence>
<feature type="compositionally biased region" description="Basic and acidic residues" evidence="2">
    <location>
        <begin position="401"/>
        <end position="416"/>
    </location>
</feature>
<dbReference type="PANTHER" id="PTHR24192:SF3">
    <property type="entry name" value="ANKYRIN REPEAT DOMAIN 40"/>
    <property type="match status" value="1"/>
</dbReference>
<keyword evidence="1" id="KW-0040">ANK repeat</keyword>
<dbReference type="InterPro" id="IPR036770">
    <property type="entry name" value="Ankyrin_rpt-contain_sf"/>
</dbReference>
<evidence type="ECO:0000256" key="1">
    <source>
        <dbReference type="PROSITE-ProRule" id="PRU00023"/>
    </source>
</evidence>
<dbReference type="InterPro" id="IPR002110">
    <property type="entry name" value="Ankyrin_rpt"/>
</dbReference>
<feature type="compositionally biased region" description="Basic and acidic residues" evidence="2">
    <location>
        <begin position="446"/>
        <end position="467"/>
    </location>
</feature>
<keyword evidence="4" id="KW-1185">Reference proteome</keyword>
<dbReference type="SMART" id="SM00248">
    <property type="entry name" value="ANK"/>
    <property type="match status" value="1"/>
</dbReference>
<accession>A0AAD5MBG8</accession>
<feature type="compositionally biased region" description="Low complexity" evidence="2">
    <location>
        <begin position="419"/>
        <end position="431"/>
    </location>
</feature>
<feature type="repeat" description="ANK" evidence="1">
    <location>
        <begin position="75"/>
        <end position="107"/>
    </location>
</feature>
<dbReference type="AlphaFoldDB" id="A0AAD5MBG8"/>
<evidence type="ECO:0000313" key="4">
    <source>
        <dbReference type="Proteomes" id="UP001196413"/>
    </source>
</evidence>
<dbReference type="EMBL" id="JAHQIW010000087">
    <property type="protein sequence ID" value="KAJ1345937.1"/>
    <property type="molecule type" value="Genomic_DNA"/>
</dbReference>
<dbReference type="InterPro" id="IPR039195">
    <property type="entry name" value="ANKRD40"/>
</dbReference>
<dbReference type="Proteomes" id="UP001196413">
    <property type="component" value="Unassembled WGS sequence"/>
</dbReference>
<comment type="caution">
    <text evidence="3">The sequence shown here is derived from an EMBL/GenBank/DDBJ whole genome shotgun (WGS) entry which is preliminary data.</text>
</comment>
<dbReference type="PROSITE" id="PS50088">
    <property type="entry name" value="ANK_REPEAT"/>
    <property type="match status" value="1"/>
</dbReference>
<reference evidence="3" key="1">
    <citation type="submission" date="2021-06" db="EMBL/GenBank/DDBJ databases">
        <title>Parelaphostrongylus tenuis whole genome reference sequence.</title>
        <authorList>
            <person name="Garwood T.J."/>
            <person name="Larsen P.A."/>
            <person name="Fountain-Jones N.M."/>
            <person name="Garbe J.R."/>
            <person name="Macchietto M.G."/>
            <person name="Kania S.A."/>
            <person name="Gerhold R.W."/>
            <person name="Richards J.E."/>
            <person name="Wolf T.M."/>
        </authorList>
    </citation>
    <scope>NUCLEOTIDE SEQUENCE</scope>
    <source>
        <strain evidence="3">MNPRO001-30</strain>
        <tissue evidence="3">Meninges</tissue>
    </source>
</reference>
<dbReference type="PANTHER" id="PTHR24192">
    <property type="entry name" value="ANKYRIN REPEAT DOMAIN 40"/>
    <property type="match status" value="1"/>
</dbReference>
<dbReference type="SUPFAM" id="SSF48403">
    <property type="entry name" value="Ankyrin repeat"/>
    <property type="match status" value="1"/>
</dbReference>
<proteinExistence type="predicted"/>
<dbReference type="PROSITE" id="PS50297">
    <property type="entry name" value="ANK_REP_REGION"/>
    <property type="match status" value="1"/>
</dbReference>
<feature type="region of interest" description="Disordered" evidence="2">
    <location>
        <begin position="398"/>
        <end position="467"/>
    </location>
</feature>
<name>A0AAD5MBG8_PARTN</name>
<dbReference type="Pfam" id="PF12796">
    <property type="entry name" value="Ank_2"/>
    <property type="match status" value="1"/>
</dbReference>
<feature type="compositionally biased region" description="Polar residues" evidence="2">
    <location>
        <begin position="432"/>
        <end position="445"/>
    </location>
</feature>
<dbReference type="Gene3D" id="1.25.40.20">
    <property type="entry name" value="Ankyrin repeat-containing domain"/>
    <property type="match status" value="1"/>
</dbReference>
<evidence type="ECO:0000313" key="3">
    <source>
        <dbReference type="EMBL" id="KAJ1345937.1"/>
    </source>
</evidence>